<dbReference type="EMBL" id="JAUEPR010000014">
    <property type="protein sequence ID" value="KAK0478461.1"/>
    <property type="molecule type" value="Genomic_DNA"/>
</dbReference>
<dbReference type="Pfam" id="PF00096">
    <property type="entry name" value="zf-C2H2"/>
    <property type="match status" value="2"/>
</dbReference>
<dbReference type="Proteomes" id="UP001175227">
    <property type="component" value="Unassembled WGS sequence"/>
</dbReference>
<reference evidence="7" key="1">
    <citation type="submission" date="2023-06" db="EMBL/GenBank/DDBJ databases">
        <authorList>
            <consortium name="Lawrence Berkeley National Laboratory"/>
            <person name="Ahrendt S."/>
            <person name="Sahu N."/>
            <person name="Indic B."/>
            <person name="Wong-Bajracharya J."/>
            <person name="Merenyi Z."/>
            <person name="Ke H.-M."/>
            <person name="Monk M."/>
            <person name="Kocsube S."/>
            <person name="Drula E."/>
            <person name="Lipzen A."/>
            <person name="Balint B."/>
            <person name="Henrissat B."/>
            <person name="Andreopoulos B."/>
            <person name="Martin F.M."/>
            <person name="Harder C.B."/>
            <person name="Rigling D."/>
            <person name="Ford K.L."/>
            <person name="Foster G.D."/>
            <person name="Pangilinan J."/>
            <person name="Papanicolaou A."/>
            <person name="Barry K."/>
            <person name="LaButti K."/>
            <person name="Viragh M."/>
            <person name="Koriabine M."/>
            <person name="Yan M."/>
            <person name="Riley R."/>
            <person name="Champramary S."/>
            <person name="Plett K.L."/>
            <person name="Tsai I.J."/>
            <person name="Slot J."/>
            <person name="Sipos G."/>
            <person name="Plett J."/>
            <person name="Nagy L.G."/>
            <person name="Grigoriev I.V."/>
        </authorList>
    </citation>
    <scope>NUCLEOTIDE SEQUENCE</scope>
    <source>
        <strain evidence="7">ICMP 16352</strain>
    </source>
</reference>
<sequence length="55" mass="6583">RKHVCQTCQKKFLKPNSLTVHIRTHTGDKPYQCPIPGCNRDFNVRSNMRRHLKRH</sequence>
<gene>
    <name evidence="7" type="ORF">IW261DRAFT_1321254</name>
</gene>
<evidence type="ECO:0000256" key="5">
    <source>
        <dbReference type="PROSITE-ProRule" id="PRU00042"/>
    </source>
</evidence>
<evidence type="ECO:0000313" key="7">
    <source>
        <dbReference type="EMBL" id="KAK0478461.1"/>
    </source>
</evidence>
<dbReference type="InterPro" id="IPR013087">
    <property type="entry name" value="Znf_C2H2_type"/>
</dbReference>
<dbReference type="Gene3D" id="3.30.160.60">
    <property type="entry name" value="Classic Zinc Finger"/>
    <property type="match status" value="2"/>
</dbReference>
<evidence type="ECO:0000259" key="6">
    <source>
        <dbReference type="PROSITE" id="PS50157"/>
    </source>
</evidence>
<keyword evidence="1" id="KW-0479">Metal-binding</keyword>
<accession>A0AA39P723</accession>
<comment type="caution">
    <text evidence="7">The sequence shown here is derived from an EMBL/GenBank/DDBJ whole genome shotgun (WGS) entry which is preliminary data.</text>
</comment>
<evidence type="ECO:0000256" key="1">
    <source>
        <dbReference type="ARBA" id="ARBA00022723"/>
    </source>
</evidence>
<feature type="domain" description="C2H2-type" evidence="6">
    <location>
        <begin position="3"/>
        <end position="30"/>
    </location>
</feature>
<dbReference type="PROSITE" id="PS50157">
    <property type="entry name" value="ZINC_FINGER_C2H2_2"/>
    <property type="match status" value="2"/>
</dbReference>
<dbReference type="GO" id="GO:0031519">
    <property type="term" value="C:PcG protein complex"/>
    <property type="evidence" value="ECO:0007669"/>
    <property type="project" value="TreeGrafter"/>
</dbReference>
<dbReference type="PANTHER" id="PTHR14003">
    <property type="entry name" value="TRANSCRIPTIONAL REPRESSOR PROTEIN YY"/>
    <property type="match status" value="1"/>
</dbReference>
<feature type="non-terminal residue" evidence="7">
    <location>
        <position position="1"/>
    </location>
</feature>
<dbReference type="FunFam" id="3.30.160.60:FF:002343">
    <property type="entry name" value="Zinc finger protein 33A"/>
    <property type="match status" value="1"/>
</dbReference>
<feature type="non-terminal residue" evidence="7">
    <location>
        <position position="55"/>
    </location>
</feature>
<dbReference type="PROSITE" id="PS00028">
    <property type="entry name" value="ZINC_FINGER_C2H2_1"/>
    <property type="match status" value="2"/>
</dbReference>
<dbReference type="AlphaFoldDB" id="A0AA39P723"/>
<name>A0AA39P723_9AGAR</name>
<evidence type="ECO:0000256" key="4">
    <source>
        <dbReference type="ARBA" id="ARBA00022833"/>
    </source>
</evidence>
<dbReference type="GO" id="GO:0005667">
    <property type="term" value="C:transcription regulator complex"/>
    <property type="evidence" value="ECO:0007669"/>
    <property type="project" value="TreeGrafter"/>
</dbReference>
<keyword evidence="2" id="KW-0677">Repeat</keyword>
<feature type="domain" description="C2H2-type" evidence="6">
    <location>
        <begin position="31"/>
        <end position="55"/>
    </location>
</feature>
<dbReference type="FunFam" id="3.30.160.60:FF:000100">
    <property type="entry name" value="Zinc finger 45-like"/>
    <property type="match status" value="1"/>
</dbReference>
<dbReference type="PANTHER" id="PTHR14003:SF20">
    <property type="entry name" value="FINGER DOMAIN PROTEIN, PUTATIVE (AFU_ORTHOLOGUE AFUA_4G10380)-RELATED"/>
    <property type="match status" value="1"/>
</dbReference>
<dbReference type="GO" id="GO:0000978">
    <property type="term" value="F:RNA polymerase II cis-regulatory region sequence-specific DNA binding"/>
    <property type="evidence" value="ECO:0007669"/>
    <property type="project" value="TreeGrafter"/>
</dbReference>
<organism evidence="7 8">
    <name type="scientific">Armillaria novae-zelandiae</name>
    <dbReference type="NCBI Taxonomy" id="153914"/>
    <lineage>
        <taxon>Eukaryota</taxon>
        <taxon>Fungi</taxon>
        <taxon>Dikarya</taxon>
        <taxon>Basidiomycota</taxon>
        <taxon>Agaricomycotina</taxon>
        <taxon>Agaricomycetes</taxon>
        <taxon>Agaricomycetidae</taxon>
        <taxon>Agaricales</taxon>
        <taxon>Marasmiineae</taxon>
        <taxon>Physalacriaceae</taxon>
        <taxon>Armillaria</taxon>
    </lineage>
</organism>
<keyword evidence="4" id="KW-0862">Zinc</keyword>
<keyword evidence="8" id="KW-1185">Reference proteome</keyword>
<protein>
    <recommendedName>
        <fullName evidence="6">C2H2-type domain-containing protein</fullName>
    </recommendedName>
</protein>
<evidence type="ECO:0000256" key="2">
    <source>
        <dbReference type="ARBA" id="ARBA00022737"/>
    </source>
</evidence>
<evidence type="ECO:0000256" key="3">
    <source>
        <dbReference type="ARBA" id="ARBA00022771"/>
    </source>
</evidence>
<evidence type="ECO:0000313" key="8">
    <source>
        <dbReference type="Proteomes" id="UP001175227"/>
    </source>
</evidence>
<dbReference type="SUPFAM" id="SSF57667">
    <property type="entry name" value="beta-beta-alpha zinc fingers"/>
    <property type="match status" value="1"/>
</dbReference>
<keyword evidence="3 5" id="KW-0863">Zinc-finger</keyword>
<dbReference type="InterPro" id="IPR036236">
    <property type="entry name" value="Znf_C2H2_sf"/>
</dbReference>
<dbReference type="GO" id="GO:0008270">
    <property type="term" value="F:zinc ion binding"/>
    <property type="evidence" value="ECO:0007669"/>
    <property type="project" value="UniProtKB-KW"/>
</dbReference>
<dbReference type="GO" id="GO:0000785">
    <property type="term" value="C:chromatin"/>
    <property type="evidence" value="ECO:0007669"/>
    <property type="project" value="TreeGrafter"/>
</dbReference>
<proteinExistence type="predicted"/>
<dbReference type="GO" id="GO:0000981">
    <property type="term" value="F:DNA-binding transcription factor activity, RNA polymerase II-specific"/>
    <property type="evidence" value="ECO:0007669"/>
    <property type="project" value="TreeGrafter"/>
</dbReference>
<dbReference type="SMART" id="SM00355">
    <property type="entry name" value="ZnF_C2H2"/>
    <property type="match status" value="2"/>
</dbReference>